<feature type="region of interest" description="Disordered" evidence="1">
    <location>
        <begin position="675"/>
        <end position="708"/>
    </location>
</feature>
<comment type="caution">
    <text evidence="3">The sequence shown here is derived from an EMBL/GenBank/DDBJ whole genome shotgun (WGS) entry which is preliminary data.</text>
</comment>
<gene>
    <name evidence="3" type="ORF">C8N34_12734</name>
</gene>
<feature type="compositionally biased region" description="Basic and acidic residues" evidence="1">
    <location>
        <begin position="339"/>
        <end position="349"/>
    </location>
</feature>
<dbReference type="Pfam" id="PF03432">
    <property type="entry name" value="Relaxase"/>
    <property type="match status" value="1"/>
</dbReference>
<feature type="compositionally biased region" description="Basic and acidic residues" evidence="1">
    <location>
        <begin position="361"/>
        <end position="382"/>
    </location>
</feature>
<sequence>MAVRDPVGLAPSRGPGLVEALIGEIGLTRGAGRVRTSGAGGLEYGRGGISASPRARTMWQLSQSSNAVVLKKIARGGTGTAQSLRAQMAYLFGKAEGLFGNMVEHDPEARSLSEEERLAIAADWSAGWRGNPKNGHTTHLLISFPAFVKPAKAQLIAEAWAAEMFQSGAHQHDEWAYVAALHTDRSHPHVHIVLNNRGLVNGFWFFMAKGHAFNLAVMKERLAGIAEEEGVYLDCSSRRDRGILSYGPTRAEIERARREERAPREVLLSGPVLEAALAEVRANAAVLKDLAMVAELGGLARAADRMREASEVLARGGIIQPLMDVPDKSEGGPPMAGSKDGREVEERGRGSAVESAGAGGEKAREEREAGGERRGPDREARAEIAPPATRRGLETYFADWLSRTEDKIAALPPERQAPLWRELRDIASDVVRTLGDSRGAELMTRDPVSRLHGAELTERGDGRATLTIGRDQRDLNADEAKELKASLRAAATEAGIDPSQVEARLARPAPSAFQERERVTADLRDVAERQKLDLSTEEGRTTAARRVDAFYAQAAKILDKALAIERVAEAVPGLPRALKAMAEVRVEAGQLRFESEAQAAAFAGDMAARYGKTAMQDLARGKDDALKRDFPDPAARAAIARAVMTVATVHETTGLSLAEAQRGIQLWDARAKEMEAGRHVDADRRSSLSGDRDRERQLTRDRSRDREL</sequence>
<feature type="domain" description="MobA/VirD2-like nuclease" evidence="2">
    <location>
        <begin position="119"/>
        <end position="202"/>
    </location>
</feature>
<evidence type="ECO:0000259" key="2">
    <source>
        <dbReference type="Pfam" id="PF03432"/>
    </source>
</evidence>
<dbReference type="EMBL" id="QBKP01000027">
    <property type="protein sequence ID" value="PTX41829.1"/>
    <property type="molecule type" value="Genomic_DNA"/>
</dbReference>
<accession>A0A2T6ADE0</accession>
<evidence type="ECO:0000256" key="1">
    <source>
        <dbReference type="SAM" id="MobiDB-lite"/>
    </source>
</evidence>
<dbReference type="OrthoDB" id="98563at2"/>
<evidence type="ECO:0000313" key="4">
    <source>
        <dbReference type="Proteomes" id="UP000244224"/>
    </source>
</evidence>
<feature type="region of interest" description="Disordered" evidence="1">
    <location>
        <begin position="323"/>
        <end position="389"/>
    </location>
</feature>
<organism evidence="3 4">
    <name type="scientific">Gemmobacter caeni</name>
    <dbReference type="NCBI Taxonomy" id="589035"/>
    <lineage>
        <taxon>Bacteria</taxon>
        <taxon>Pseudomonadati</taxon>
        <taxon>Pseudomonadota</taxon>
        <taxon>Alphaproteobacteria</taxon>
        <taxon>Rhodobacterales</taxon>
        <taxon>Paracoccaceae</taxon>
        <taxon>Gemmobacter</taxon>
    </lineage>
</organism>
<dbReference type="AlphaFoldDB" id="A0A2T6ADE0"/>
<reference evidence="3 4" key="1">
    <citation type="submission" date="2018-04" db="EMBL/GenBank/DDBJ databases">
        <title>Genomic Encyclopedia of Archaeal and Bacterial Type Strains, Phase II (KMG-II): from individual species to whole genera.</title>
        <authorList>
            <person name="Goeker M."/>
        </authorList>
    </citation>
    <scope>NUCLEOTIDE SEQUENCE [LARGE SCALE GENOMIC DNA]</scope>
    <source>
        <strain evidence="3 4">DSM 21823</strain>
    </source>
</reference>
<protein>
    <submittedName>
        <fullName evidence="3">Relaxase/mobilization nuclease-like protein</fullName>
    </submittedName>
</protein>
<dbReference type="RefSeq" id="WP_108130754.1">
    <property type="nucleotide sequence ID" value="NZ_QBKP01000027.1"/>
</dbReference>
<dbReference type="InterPro" id="IPR005094">
    <property type="entry name" value="Endonuclease_MobA/VirD2"/>
</dbReference>
<name>A0A2T6ADE0_9RHOB</name>
<proteinExistence type="predicted"/>
<evidence type="ECO:0000313" key="3">
    <source>
        <dbReference type="EMBL" id="PTX41829.1"/>
    </source>
</evidence>
<dbReference type="Proteomes" id="UP000244224">
    <property type="component" value="Unassembled WGS sequence"/>
</dbReference>
<keyword evidence="4" id="KW-1185">Reference proteome</keyword>